<feature type="non-terminal residue" evidence="1">
    <location>
        <position position="254"/>
    </location>
</feature>
<accession>X1EU76</accession>
<sequence length="254" mass="28359">FNKLAGVVRYDWTRLYTGSEDDYFHAVTMPGDGSLIRVRITPPGDSRKLYRQRVADPSPESDFSQWVYTNQYNAVIVACCSLGAEVSIFWIKSDRKIYQLKSTDYGVNWGSPEFLGYTPTTAIYGIAAAYKPNGDIALFFADQATLYVLKRINGSWGNKVAWDKSTGDLSGVATVYDGDWNLFITGKDTDGNFKLWSLIYGDGGEVAAGNWSELKEFTSAPSGGNFEYHQVFMAQPDVYRAFFVEKFTGTEADN</sequence>
<name>X1EU76_9ZZZZ</name>
<evidence type="ECO:0000313" key="1">
    <source>
        <dbReference type="EMBL" id="GAH20719.1"/>
    </source>
</evidence>
<comment type="caution">
    <text evidence="1">The sequence shown here is derived from an EMBL/GenBank/DDBJ whole genome shotgun (WGS) entry which is preliminary data.</text>
</comment>
<reference evidence="1" key="1">
    <citation type="journal article" date="2014" name="Front. Microbiol.">
        <title>High frequency of phylogenetically diverse reductive dehalogenase-homologous genes in deep subseafloor sedimentary metagenomes.</title>
        <authorList>
            <person name="Kawai M."/>
            <person name="Futagami T."/>
            <person name="Toyoda A."/>
            <person name="Takaki Y."/>
            <person name="Nishi S."/>
            <person name="Hori S."/>
            <person name="Arai W."/>
            <person name="Tsubouchi T."/>
            <person name="Morono Y."/>
            <person name="Uchiyama I."/>
            <person name="Ito T."/>
            <person name="Fujiyama A."/>
            <person name="Inagaki F."/>
            <person name="Takami H."/>
        </authorList>
    </citation>
    <scope>NUCLEOTIDE SEQUENCE</scope>
    <source>
        <strain evidence="1">Expedition CK06-06</strain>
    </source>
</reference>
<organism evidence="1">
    <name type="scientific">marine sediment metagenome</name>
    <dbReference type="NCBI Taxonomy" id="412755"/>
    <lineage>
        <taxon>unclassified sequences</taxon>
        <taxon>metagenomes</taxon>
        <taxon>ecological metagenomes</taxon>
    </lineage>
</organism>
<dbReference type="SUPFAM" id="SSF89372">
    <property type="entry name" value="Fucose-specific lectin"/>
    <property type="match status" value="1"/>
</dbReference>
<protein>
    <recommendedName>
        <fullName evidence="2">Sialidase domain-containing protein</fullName>
    </recommendedName>
</protein>
<gene>
    <name evidence="1" type="ORF">S03H2_08977</name>
</gene>
<feature type="non-terminal residue" evidence="1">
    <location>
        <position position="1"/>
    </location>
</feature>
<dbReference type="Gene3D" id="2.120.10.70">
    <property type="entry name" value="Fucose-specific lectin"/>
    <property type="match status" value="1"/>
</dbReference>
<evidence type="ECO:0008006" key="2">
    <source>
        <dbReference type="Google" id="ProtNLM"/>
    </source>
</evidence>
<dbReference type="EMBL" id="BARU01004464">
    <property type="protein sequence ID" value="GAH20719.1"/>
    <property type="molecule type" value="Genomic_DNA"/>
</dbReference>
<proteinExistence type="predicted"/>
<dbReference type="AlphaFoldDB" id="X1EU76"/>